<protein>
    <submittedName>
        <fullName evidence="2">Uncharacterized protein</fullName>
    </submittedName>
</protein>
<organism evidence="2 3">
    <name type="scientific">Xenorhabdus szentirmaii DSM 16338</name>
    <dbReference type="NCBI Taxonomy" id="1427518"/>
    <lineage>
        <taxon>Bacteria</taxon>
        <taxon>Pseudomonadati</taxon>
        <taxon>Pseudomonadota</taxon>
        <taxon>Gammaproteobacteria</taxon>
        <taxon>Enterobacterales</taxon>
        <taxon>Morganellaceae</taxon>
        <taxon>Xenorhabdus</taxon>
    </lineage>
</organism>
<name>W1IRR8_9GAMM</name>
<sequence length="51" mass="6208">MLACNDKGFLYKLIHWVSLVYVLHEPCVISISLFLKYYFFYLLKDTFEKVR</sequence>
<comment type="caution">
    <text evidence="2">The sequence shown here is derived from an EMBL/GenBank/DDBJ whole genome shotgun (WGS) entry which is preliminary data.</text>
</comment>
<dbReference type="AlphaFoldDB" id="W1IRR8"/>
<gene>
    <name evidence="2" type="ORF">XSR1_10006</name>
</gene>
<reference evidence="2" key="1">
    <citation type="submission" date="2013-11" db="EMBL/GenBank/DDBJ databases">
        <title>Draft genome sequence and annotation of the entomopathogenic bacteria, Xenorhabdus cabanillasi strain JM26 and Xenorhabdus szentirmai strain DSM 16338.</title>
        <authorList>
            <person name="Gualtieri M."/>
            <person name="Ogier J.C."/>
            <person name="Pages S."/>
            <person name="Givaudan A."/>
            <person name="Gaudriault S."/>
        </authorList>
    </citation>
    <scope>NUCLEOTIDE SEQUENCE [LARGE SCALE GENOMIC DNA]</scope>
    <source>
        <strain evidence="2">DSM 16338</strain>
    </source>
</reference>
<dbReference type="EMBL" id="CBXF010000001">
    <property type="protein sequence ID" value="CDL80518.1"/>
    <property type="molecule type" value="Genomic_DNA"/>
</dbReference>
<accession>W1IRR8</accession>
<evidence type="ECO:0000256" key="1">
    <source>
        <dbReference type="SAM" id="Phobius"/>
    </source>
</evidence>
<feature type="transmembrane region" description="Helical" evidence="1">
    <location>
        <begin position="20"/>
        <end position="43"/>
    </location>
</feature>
<keyword evidence="3" id="KW-1185">Reference proteome</keyword>
<keyword evidence="1" id="KW-0812">Transmembrane</keyword>
<keyword evidence="1" id="KW-1133">Transmembrane helix</keyword>
<keyword evidence="1" id="KW-0472">Membrane</keyword>
<evidence type="ECO:0000313" key="2">
    <source>
        <dbReference type="EMBL" id="CDL80518.1"/>
    </source>
</evidence>
<proteinExistence type="predicted"/>
<dbReference type="STRING" id="1427518.XSR1_10006"/>
<dbReference type="Proteomes" id="UP000019202">
    <property type="component" value="Unassembled WGS sequence"/>
</dbReference>
<evidence type="ECO:0000313" key="3">
    <source>
        <dbReference type="Proteomes" id="UP000019202"/>
    </source>
</evidence>